<dbReference type="EMBL" id="CP002902">
    <property type="protein sequence ID" value="AEJ44712.1"/>
    <property type="molecule type" value="Genomic_DNA"/>
</dbReference>
<dbReference type="AlphaFoldDB" id="F8IJJ9"/>
<dbReference type="Proteomes" id="UP000000292">
    <property type="component" value="Chromosome"/>
</dbReference>
<dbReference type="PATRIC" id="fig|1048834.4.peg.2678"/>
<reference evidence="2" key="2">
    <citation type="submission" date="2011-06" db="EMBL/GenBank/DDBJ databases">
        <title>The complete genome sequence of Alicyclobacillus acidocaldarius sp. Tc-4-1.</title>
        <authorList>
            <person name="Chen Y."/>
            <person name="He Y."/>
            <person name="Dong Z."/>
            <person name="Hu S."/>
        </authorList>
    </citation>
    <scope>NUCLEOTIDE SEQUENCE [LARGE SCALE GENOMIC DNA]</scope>
    <source>
        <strain evidence="2">Tc-4-1</strain>
    </source>
</reference>
<sequence>MVYRARQARGRCNPVVTWWAATGGEGSRRPLKCSDVTIDLCLPEFVKTSYRHPCEHSSPYVRVSCILSCQEDAYESSAHACRLAAPGAQALSTQDRCGGW</sequence>
<organism evidence="1 2">
    <name type="scientific">Alicyclobacillus acidocaldarius (strain Tc-4-1)</name>
    <name type="common">Bacillus acidocaldarius</name>
    <dbReference type="NCBI Taxonomy" id="1048834"/>
    <lineage>
        <taxon>Bacteria</taxon>
        <taxon>Bacillati</taxon>
        <taxon>Bacillota</taxon>
        <taxon>Bacilli</taxon>
        <taxon>Bacillales</taxon>
        <taxon>Alicyclobacillaceae</taxon>
        <taxon>Alicyclobacillus</taxon>
    </lineage>
</organism>
<proteinExistence type="predicted"/>
<reference evidence="1 2" key="1">
    <citation type="journal article" date="2011" name="J. Bacteriol.">
        <title>Complete Genome Sequence of Alicyclobacillus acidocaldarius Strain Tc-4-1.</title>
        <authorList>
            <person name="Chen Y."/>
            <person name="He Y."/>
            <person name="Zhang B."/>
            <person name="Yang J."/>
            <person name="Li W."/>
            <person name="Dong Z."/>
            <person name="Hu S."/>
        </authorList>
    </citation>
    <scope>NUCLEOTIDE SEQUENCE [LARGE SCALE GENOMIC DNA]</scope>
    <source>
        <strain evidence="1 2">Tc-4-1</strain>
    </source>
</reference>
<evidence type="ECO:0000313" key="1">
    <source>
        <dbReference type="EMBL" id="AEJ44712.1"/>
    </source>
</evidence>
<gene>
    <name evidence="1" type="ordered locus">TC41_2819</name>
</gene>
<protein>
    <submittedName>
        <fullName evidence="1">Uncharacterized protein</fullName>
    </submittedName>
</protein>
<accession>F8IJJ9</accession>
<dbReference type="KEGG" id="aad:TC41_2819"/>
<dbReference type="STRING" id="1048834.TC41_2819"/>
<dbReference type="HOGENOM" id="CLU_2299749_0_0_9"/>
<evidence type="ECO:0000313" key="2">
    <source>
        <dbReference type="Proteomes" id="UP000000292"/>
    </source>
</evidence>
<name>F8IJJ9_ALIAT</name>